<feature type="domain" description="SsuA/THI5-like" evidence="1">
    <location>
        <begin position="84"/>
        <end position="266"/>
    </location>
</feature>
<sequence length="338" mass="35579">MASSPFVSAETAAASRRQLLRAGAAMAATAAFPLASHAQPAPDLRNVTLRVGDQTGASQGLLRAAGLLDDVPYRIEWSNYAAAVNLHEALKADATDIGSANDSPTVSAIAGGSRILAVASWTNGGRGTSLLVRKDSAIKTVADLRGRTLSPTTRGSVAHFTTVGILKEAGIPLDDVKLAFLSPTDASAAFGSGSIDAWAIWGIFRARTVGALGARVLHDGVGINSGQSVLSATRSAVADPGKRAAMAHFAQLTDKGYAWARANPQAYIAWYAAFSKQDKSVVASLHEENSAYQRVPIDDTFVARLQRTHAVWLETGVLRGPIDFNQYVYRDLPIAKLA</sequence>
<dbReference type="PROSITE" id="PS51318">
    <property type="entry name" value="TAT"/>
    <property type="match status" value="1"/>
</dbReference>
<gene>
    <name evidence="2" type="ORF">M9799_13825</name>
</gene>
<accession>A0ABY6G9T6</accession>
<evidence type="ECO:0000313" key="2">
    <source>
        <dbReference type="EMBL" id="UYG51157.1"/>
    </source>
</evidence>
<dbReference type="Gene3D" id="3.40.190.10">
    <property type="entry name" value="Periplasmic binding protein-like II"/>
    <property type="match status" value="2"/>
</dbReference>
<dbReference type="PANTHER" id="PTHR30024:SF48">
    <property type="entry name" value="ABC TRANSPORTER SUBSTRATE-BINDING PROTEIN"/>
    <property type="match status" value="1"/>
</dbReference>
<dbReference type="EMBL" id="CP106881">
    <property type="protein sequence ID" value="UYG51157.1"/>
    <property type="molecule type" value="Genomic_DNA"/>
</dbReference>
<evidence type="ECO:0000313" key="3">
    <source>
        <dbReference type="Proteomes" id="UP001162800"/>
    </source>
</evidence>
<reference evidence="2" key="1">
    <citation type="submission" date="2022-09" db="EMBL/GenBank/DDBJ databases">
        <title>The complete genome of Acidovorax sp. 5MLIR.</title>
        <authorList>
            <person name="Liu L."/>
            <person name="Yue J."/>
            <person name="Yang F."/>
            <person name="Yuan J."/>
            <person name="Li L."/>
        </authorList>
    </citation>
    <scope>NUCLEOTIDE SEQUENCE</scope>
    <source>
        <strain evidence="2">5MLIR</strain>
    </source>
</reference>
<dbReference type="InterPro" id="IPR006311">
    <property type="entry name" value="TAT_signal"/>
</dbReference>
<organism evidence="2 3">
    <name type="scientific">Comamonas endophytica</name>
    <dbReference type="NCBI Taxonomy" id="2949090"/>
    <lineage>
        <taxon>Bacteria</taxon>
        <taxon>Pseudomonadati</taxon>
        <taxon>Pseudomonadota</taxon>
        <taxon>Betaproteobacteria</taxon>
        <taxon>Burkholderiales</taxon>
        <taxon>Comamonadaceae</taxon>
        <taxon>Comamonas</taxon>
    </lineage>
</organism>
<dbReference type="PANTHER" id="PTHR30024">
    <property type="entry name" value="ALIPHATIC SULFONATES-BINDING PROTEIN-RELATED"/>
    <property type="match status" value="1"/>
</dbReference>
<dbReference type="CDD" id="cd13558">
    <property type="entry name" value="PBP2_SsuA_like_2"/>
    <property type="match status" value="1"/>
</dbReference>
<dbReference type="Proteomes" id="UP001162800">
    <property type="component" value="Chromosome"/>
</dbReference>
<name>A0ABY6G9T6_9BURK</name>
<keyword evidence="3" id="KW-1185">Reference proteome</keyword>
<proteinExistence type="predicted"/>
<dbReference type="SUPFAM" id="SSF53850">
    <property type="entry name" value="Periplasmic binding protein-like II"/>
    <property type="match status" value="1"/>
</dbReference>
<dbReference type="RefSeq" id="WP_231045051.1">
    <property type="nucleotide sequence ID" value="NZ_CP106881.1"/>
</dbReference>
<dbReference type="Pfam" id="PF09084">
    <property type="entry name" value="NMT1"/>
    <property type="match status" value="1"/>
</dbReference>
<dbReference type="InterPro" id="IPR015168">
    <property type="entry name" value="SsuA/THI5"/>
</dbReference>
<evidence type="ECO:0000259" key="1">
    <source>
        <dbReference type="Pfam" id="PF09084"/>
    </source>
</evidence>
<protein>
    <submittedName>
        <fullName evidence="2">ABC transporter substrate-binding protein</fullName>
    </submittedName>
</protein>